<evidence type="ECO:0000313" key="2">
    <source>
        <dbReference type="EMBL" id="KVH93719.1"/>
    </source>
</evidence>
<proteinExistence type="predicted"/>
<organism evidence="2 3">
    <name type="scientific">Cynara cardunculus var. scolymus</name>
    <name type="common">Globe artichoke</name>
    <name type="synonym">Cynara scolymus</name>
    <dbReference type="NCBI Taxonomy" id="59895"/>
    <lineage>
        <taxon>Eukaryota</taxon>
        <taxon>Viridiplantae</taxon>
        <taxon>Streptophyta</taxon>
        <taxon>Embryophyta</taxon>
        <taxon>Tracheophyta</taxon>
        <taxon>Spermatophyta</taxon>
        <taxon>Magnoliopsida</taxon>
        <taxon>eudicotyledons</taxon>
        <taxon>Gunneridae</taxon>
        <taxon>Pentapetalae</taxon>
        <taxon>asterids</taxon>
        <taxon>campanulids</taxon>
        <taxon>Asterales</taxon>
        <taxon>Asteraceae</taxon>
        <taxon>Carduoideae</taxon>
        <taxon>Cardueae</taxon>
        <taxon>Carduinae</taxon>
        <taxon>Cynara</taxon>
    </lineage>
</organism>
<dbReference type="EMBL" id="LEKV01004617">
    <property type="protein sequence ID" value="KVH93719.1"/>
    <property type="molecule type" value="Genomic_DNA"/>
</dbReference>
<gene>
    <name evidence="2" type="ORF">Ccrd_004234</name>
</gene>
<keyword evidence="3" id="KW-1185">Reference proteome</keyword>
<dbReference type="AlphaFoldDB" id="A0A103XNC3"/>
<protein>
    <submittedName>
        <fullName evidence="2">Uncharacterized protein</fullName>
    </submittedName>
</protein>
<name>A0A103XNC3_CYNCS</name>
<comment type="caution">
    <text evidence="2">The sequence shown here is derived from an EMBL/GenBank/DDBJ whole genome shotgun (WGS) entry which is preliminary data.</text>
</comment>
<evidence type="ECO:0000313" key="3">
    <source>
        <dbReference type="Proteomes" id="UP000243975"/>
    </source>
</evidence>
<reference evidence="2 3" key="1">
    <citation type="journal article" date="2016" name="Sci. Rep.">
        <title>The genome sequence of the outbreeding globe artichoke constructed de novo incorporating a phase-aware low-pass sequencing strategy of F1 progeny.</title>
        <authorList>
            <person name="Scaglione D."/>
            <person name="Reyes-Chin-Wo S."/>
            <person name="Acquadro A."/>
            <person name="Froenicke L."/>
            <person name="Portis E."/>
            <person name="Beitel C."/>
            <person name="Tirone M."/>
            <person name="Mauro R."/>
            <person name="Lo Monaco A."/>
            <person name="Mauromicale G."/>
            <person name="Faccioli P."/>
            <person name="Cattivelli L."/>
            <person name="Rieseberg L."/>
            <person name="Michelmore R."/>
            <person name="Lanteri S."/>
        </authorList>
    </citation>
    <scope>NUCLEOTIDE SEQUENCE [LARGE SCALE GENOMIC DNA]</scope>
    <source>
        <strain evidence="2">2C</strain>
    </source>
</reference>
<keyword evidence="1" id="KW-1133">Transmembrane helix</keyword>
<keyword evidence="1" id="KW-0472">Membrane</keyword>
<dbReference type="Proteomes" id="UP000243975">
    <property type="component" value="Unassembled WGS sequence"/>
</dbReference>
<accession>A0A103XNC3</accession>
<sequence>MVQRKAQALAQNQAWVLRCFCSFGIQSKTYVLLSYLILNLMFYLPWNLMILLFDLYLK</sequence>
<feature type="transmembrane region" description="Helical" evidence="1">
    <location>
        <begin position="32"/>
        <end position="57"/>
    </location>
</feature>
<keyword evidence="1" id="KW-0812">Transmembrane</keyword>
<dbReference type="Gramene" id="KVH93719">
    <property type="protein sequence ID" value="KVH93719"/>
    <property type="gene ID" value="Ccrd_004234"/>
</dbReference>
<evidence type="ECO:0000256" key="1">
    <source>
        <dbReference type="SAM" id="Phobius"/>
    </source>
</evidence>